<feature type="region of interest" description="Disordered" evidence="1">
    <location>
        <begin position="144"/>
        <end position="169"/>
    </location>
</feature>
<dbReference type="Pfam" id="PF26130">
    <property type="entry name" value="PB1-like"/>
    <property type="match status" value="1"/>
</dbReference>
<name>A0A6A6MY83_HEVBR</name>
<dbReference type="AlphaFoldDB" id="A0A6A6MY83"/>
<protein>
    <recommendedName>
        <fullName evidence="2">PB1-like domain-containing protein</fullName>
    </recommendedName>
</protein>
<evidence type="ECO:0000256" key="1">
    <source>
        <dbReference type="SAM" id="MobiDB-lite"/>
    </source>
</evidence>
<reference evidence="3 4" key="1">
    <citation type="journal article" date="2020" name="Mol. Plant">
        <title>The Chromosome-Based Rubber Tree Genome Provides New Insights into Spurge Genome Evolution and Rubber Biosynthesis.</title>
        <authorList>
            <person name="Liu J."/>
            <person name="Shi C."/>
            <person name="Shi C.C."/>
            <person name="Li W."/>
            <person name="Zhang Q.J."/>
            <person name="Zhang Y."/>
            <person name="Li K."/>
            <person name="Lu H.F."/>
            <person name="Shi C."/>
            <person name="Zhu S.T."/>
            <person name="Xiao Z.Y."/>
            <person name="Nan H."/>
            <person name="Yue Y."/>
            <person name="Zhu X.G."/>
            <person name="Wu Y."/>
            <person name="Hong X.N."/>
            <person name="Fan G.Y."/>
            <person name="Tong Y."/>
            <person name="Zhang D."/>
            <person name="Mao C.L."/>
            <person name="Liu Y.L."/>
            <person name="Hao S.J."/>
            <person name="Liu W.Q."/>
            <person name="Lv M.Q."/>
            <person name="Zhang H.B."/>
            <person name="Liu Y."/>
            <person name="Hu-Tang G.R."/>
            <person name="Wang J.P."/>
            <person name="Wang J.H."/>
            <person name="Sun Y.H."/>
            <person name="Ni S.B."/>
            <person name="Chen W.B."/>
            <person name="Zhang X.C."/>
            <person name="Jiao Y.N."/>
            <person name="Eichler E.E."/>
            <person name="Li G.H."/>
            <person name="Liu X."/>
            <person name="Gao L.Z."/>
        </authorList>
    </citation>
    <scope>NUCLEOTIDE SEQUENCE [LARGE SCALE GENOMIC DNA]</scope>
    <source>
        <strain evidence="4">cv. GT1</strain>
        <tissue evidence="3">Leaf</tissue>
    </source>
</reference>
<evidence type="ECO:0000259" key="2">
    <source>
        <dbReference type="Pfam" id="PF26130"/>
    </source>
</evidence>
<sequence>MLFEMVYVSLLIHHGGTLRDGDGSFEYESGEVHYWEDIDIDMITYLDRGGVKKTGIWGTPQSKLNENDGISLNDEMLDSDDSVLGDNENNVEKGTFVDPAEKCPMADDENNEDSNYDLMQICTDMHEIPRLVFDDMVNEDIPSNLTLPSELDSDDLSHTPALSDKDDFEEHMREKRGDILYDPECDHAQLEFVVGMKFVDSKQCKETI</sequence>
<comment type="caution">
    <text evidence="3">The sequence shown here is derived from an EMBL/GenBank/DDBJ whole genome shotgun (WGS) entry which is preliminary data.</text>
</comment>
<evidence type="ECO:0000313" key="4">
    <source>
        <dbReference type="Proteomes" id="UP000467840"/>
    </source>
</evidence>
<gene>
    <name evidence="3" type="ORF">GH714_041416</name>
</gene>
<dbReference type="Proteomes" id="UP000467840">
    <property type="component" value="Chromosome 6"/>
</dbReference>
<organism evidence="3 4">
    <name type="scientific">Hevea brasiliensis</name>
    <name type="common">Para rubber tree</name>
    <name type="synonym">Siphonia brasiliensis</name>
    <dbReference type="NCBI Taxonomy" id="3981"/>
    <lineage>
        <taxon>Eukaryota</taxon>
        <taxon>Viridiplantae</taxon>
        <taxon>Streptophyta</taxon>
        <taxon>Embryophyta</taxon>
        <taxon>Tracheophyta</taxon>
        <taxon>Spermatophyta</taxon>
        <taxon>Magnoliopsida</taxon>
        <taxon>eudicotyledons</taxon>
        <taxon>Gunneridae</taxon>
        <taxon>Pentapetalae</taxon>
        <taxon>rosids</taxon>
        <taxon>fabids</taxon>
        <taxon>Malpighiales</taxon>
        <taxon>Euphorbiaceae</taxon>
        <taxon>Crotonoideae</taxon>
        <taxon>Micrandreae</taxon>
        <taxon>Hevea</taxon>
    </lineage>
</organism>
<evidence type="ECO:0000313" key="3">
    <source>
        <dbReference type="EMBL" id="KAF2318077.1"/>
    </source>
</evidence>
<feature type="domain" description="PB1-like" evidence="2">
    <location>
        <begin position="7"/>
        <end position="48"/>
    </location>
</feature>
<proteinExistence type="predicted"/>
<keyword evidence="4" id="KW-1185">Reference proteome</keyword>
<accession>A0A6A6MY83</accession>
<dbReference type="InterPro" id="IPR058594">
    <property type="entry name" value="PB1-like_dom_pln"/>
</dbReference>
<dbReference type="EMBL" id="JAAGAX010000004">
    <property type="protein sequence ID" value="KAF2318077.1"/>
    <property type="molecule type" value="Genomic_DNA"/>
</dbReference>